<keyword evidence="3" id="KW-1185">Reference proteome</keyword>
<evidence type="ECO:0000313" key="3">
    <source>
        <dbReference type="Proteomes" id="UP001159363"/>
    </source>
</evidence>
<dbReference type="SUPFAM" id="SSF53098">
    <property type="entry name" value="Ribonuclease H-like"/>
    <property type="match status" value="1"/>
</dbReference>
<dbReference type="InterPro" id="IPR036397">
    <property type="entry name" value="RNaseH_sf"/>
</dbReference>
<protein>
    <recommendedName>
        <fullName evidence="4">Integrase catalytic domain-containing protein</fullName>
    </recommendedName>
</protein>
<dbReference type="InterPro" id="IPR012337">
    <property type="entry name" value="RNaseH-like_sf"/>
</dbReference>
<sequence>MHGIPKLVIADNVPFWSRKCLLLAQEWGFTIVTSSLCYPLSNGRVERAVQTVSRGWQLDRTCTLAVLLVTDMWYISLDIGNINESESQSYPRGTRARERFTPGDEVLVQKEGLWYPTAVVDRHTSPRSYWVRDLDGKSSGKEELVRGSSLIGDRESRDKSVSEAKSGKEGLSVQDCRSECTTRVGRVVRKPGYLSDFVE</sequence>
<accession>A0ABQ9G879</accession>
<reference evidence="2 3" key="1">
    <citation type="submission" date="2023-02" db="EMBL/GenBank/DDBJ databases">
        <title>LHISI_Scaffold_Assembly.</title>
        <authorList>
            <person name="Stuart O.P."/>
            <person name="Cleave R."/>
            <person name="Magrath M.J.L."/>
            <person name="Mikheyev A.S."/>
        </authorList>
    </citation>
    <scope>NUCLEOTIDE SEQUENCE [LARGE SCALE GENOMIC DNA]</scope>
    <source>
        <strain evidence="2">Daus_M_001</strain>
        <tissue evidence="2">Leg muscle</tissue>
    </source>
</reference>
<evidence type="ECO:0008006" key="4">
    <source>
        <dbReference type="Google" id="ProtNLM"/>
    </source>
</evidence>
<feature type="region of interest" description="Disordered" evidence="1">
    <location>
        <begin position="145"/>
        <end position="175"/>
    </location>
</feature>
<evidence type="ECO:0000313" key="2">
    <source>
        <dbReference type="EMBL" id="KAJ8867672.1"/>
    </source>
</evidence>
<feature type="compositionally biased region" description="Basic and acidic residues" evidence="1">
    <location>
        <begin position="152"/>
        <end position="168"/>
    </location>
</feature>
<dbReference type="Proteomes" id="UP001159363">
    <property type="component" value="Chromosome 14"/>
</dbReference>
<name>A0ABQ9G879_9NEOP</name>
<evidence type="ECO:0000256" key="1">
    <source>
        <dbReference type="SAM" id="MobiDB-lite"/>
    </source>
</evidence>
<gene>
    <name evidence="2" type="ORF">PR048_031475</name>
</gene>
<dbReference type="Gene3D" id="3.30.420.10">
    <property type="entry name" value="Ribonuclease H-like superfamily/Ribonuclease H"/>
    <property type="match status" value="1"/>
</dbReference>
<comment type="caution">
    <text evidence="2">The sequence shown here is derived from an EMBL/GenBank/DDBJ whole genome shotgun (WGS) entry which is preliminary data.</text>
</comment>
<dbReference type="EMBL" id="JARBHB010000015">
    <property type="protein sequence ID" value="KAJ8867672.1"/>
    <property type="molecule type" value="Genomic_DNA"/>
</dbReference>
<proteinExistence type="predicted"/>
<organism evidence="2 3">
    <name type="scientific">Dryococelus australis</name>
    <dbReference type="NCBI Taxonomy" id="614101"/>
    <lineage>
        <taxon>Eukaryota</taxon>
        <taxon>Metazoa</taxon>
        <taxon>Ecdysozoa</taxon>
        <taxon>Arthropoda</taxon>
        <taxon>Hexapoda</taxon>
        <taxon>Insecta</taxon>
        <taxon>Pterygota</taxon>
        <taxon>Neoptera</taxon>
        <taxon>Polyneoptera</taxon>
        <taxon>Phasmatodea</taxon>
        <taxon>Verophasmatodea</taxon>
        <taxon>Anareolatae</taxon>
        <taxon>Phasmatidae</taxon>
        <taxon>Eurycanthinae</taxon>
        <taxon>Dryococelus</taxon>
    </lineage>
</organism>